<proteinExistence type="predicted"/>
<organism evidence="1 2">
    <name type="scientific">Paenarthrobacter aromaticivorans</name>
    <dbReference type="NCBI Taxonomy" id="2849150"/>
    <lineage>
        <taxon>Bacteria</taxon>
        <taxon>Bacillati</taxon>
        <taxon>Actinomycetota</taxon>
        <taxon>Actinomycetes</taxon>
        <taxon>Micrococcales</taxon>
        <taxon>Micrococcaceae</taxon>
        <taxon>Paenarthrobacter</taxon>
    </lineage>
</organism>
<dbReference type="EMBL" id="JAHOPC010000027">
    <property type="protein sequence ID" value="MBU8869165.1"/>
    <property type="molecule type" value="Genomic_DNA"/>
</dbReference>
<reference evidence="1 2" key="1">
    <citation type="submission" date="2021-06" db="EMBL/GenBank/DDBJ databases">
        <authorList>
            <person name="Jeong J.W."/>
        </authorList>
    </citation>
    <scope>NUCLEOTIDE SEQUENCE [LARGE SCALE GENOMIC DNA]</scope>
    <source>
        <strain evidence="1 2">MMS21-TAE1-1</strain>
    </source>
</reference>
<evidence type="ECO:0000313" key="2">
    <source>
        <dbReference type="Proteomes" id="UP000824166"/>
    </source>
</evidence>
<gene>
    <name evidence="1" type="ORF">KSW38_22980</name>
</gene>
<sequence length="153" mass="17051">MNLNIYLGLLHQGEATLAESFRQVSEGHGSEPDIHFLCQTLAKQCDRHEEVLLPIAERYGKDTSEHEPERLHAQGLSETRSGPVGLLRDLQDLYLLASLVDVTWTVVNQAGSALRDAELLAVVEQCHKETEVQLSWLQTRMKQAAPQALLVAD</sequence>
<evidence type="ECO:0000313" key="1">
    <source>
        <dbReference type="EMBL" id="MBU8869165.1"/>
    </source>
</evidence>
<dbReference type="RefSeq" id="WP_216927607.1">
    <property type="nucleotide sequence ID" value="NZ_JAHOPC010000027.1"/>
</dbReference>
<accession>A0ABS6IBR5</accession>
<keyword evidence="2" id="KW-1185">Reference proteome</keyword>
<name>A0ABS6IBR5_9MICC</name>
<protein>
    <submittedName>
        <fullName evidence="1">Uncharacterized protein</fullName>
    </submittedName>
</protein>
<comment type="caution">
    <text evidence="1">The sequence shown here is derived from an EMBL/GenBank/DDBJ whole genome shotgun (WGS) entry which is preliminary data.</text>
</comment>
<dbReference type="Proteomes" id="UP000824166">
    <property type="component" value="Unassembled WGS sequence"/>
</dbReference>